<dbReference type="EMBL" id="GGEC01002417">
    <property type="protein sequence ID" value="MBW82900.1"/>
    <property type="molecule type" value="Transcribed_RNA"/>
</dbReference>
<protein>
    <submittedName>
        <fullName evidence="1">Uncharacterized protein</fullName>
    </submittedName>
</protein>
<proteinExistence type="predicted"/>
<name>A0A2P2INV6_RHIMU</name>
<organism evidence="1">
    <name type="scientific">Rhizophora mucronata</name>
    <name type="common">Asiatic mangrove</name>
    <dbReference type="NCBI Taxonomy" id="61149"/>
    <lineage>
        <taxon>Eukaryota</taxon>
        <taxon>Viridiplantae</taxon>
        <taxon>Streptophyta</taxon>
        <taxon>Embryophyta</taxon>
        <taxon>Tracheophyta</taxon>
        <taxon>Spermatophyta</taxon>
        <taxon>Magnoliopsida</taxon>
        <taxon>eudicotyledons</taxon>
        <taxon>Gunneridae</taxon>
        <taxon>Pentapetalae</taxon>
        <taxon>rosids</taxon>
        <taxon>fabids</taxon>
        <taxon>Malpighiales</taxon>
        <taxon>Rhizophoraceae</taxon>
        <taxon>Rhizophora</taxon>
    </lineage>
</organism>
<accession>A0A2P2INV6</accession>
<reference evidence="1" key="1">
    <citation type="submission" date="2018-02" db="EMBL/GenBank/DDBJ databases">
        <title>Rhizophora mucronata_Transcriptome.</title>
        <authorList>
            <person name="Meera S.P."/>
            <person name="Sreeshan A."/>
            <person name="Augustine A."/>
        </authorList>
    </citation>
    <scope>NUCLEOTIDE SEQUENCE</scope>
    <source>
        <tissue evidence="1">Leaf</tissue>
    </source>
</reference>
<dbReference type="AlphaFoldDB" id="A0A2P2INV6"/>
<sequence length="94" mass="10226">MDQTGAANFSNLSDVEIYGCIYVDFLLPDALGLSDVGLSLLFSPYCKAKCMNEKSIPITTVLEVENSGHFHLTTKSVAFMCSTGQTQTGSYCRE</sequence>
<evidence type="ECO:0000313" key="1">
    <source>
        <dbReference type="EMBL" id="MBW82900.1"/>
    </source>
</evidence>